<evidence type="ECO:0000313" key="7">
    <source>
        <dbReference type="Proteomes" id="UP001165583"/>
    </source>
</evidence>
<feature type="domain" description="TNase-like" evidence="5">
    <location>
        <begin position="15"/>
        <end position="179"/>
    </location>
</feature>
<gene>
    <name evidence="6" type="ORF">NZK81_03720</name>
</gene>
<dbReference type="InterPro" id="IPR035437">
    <property type="entry name" value="SNase_OB-fold_sf"/>
</dbReference>
<dbReference type="SMART" id="SM00318">
    <property type="entry name" value="SNc"/>
    <property type="match status" value="1"/>
</dbReference>
<name>A0ABT2I1H0_9SPHN</name>
<dbReference type="PANTHER" id="PTHR12302">
    <property type="entry name" value="EBNA2 BINDING PROTEIN P100"/>
    <property type="match status" value="1"/>
</dbReference>
<dbReference type="InterPro" id="IPR016071">
    <property type="entry name" value="Staphylococal_nuclease_OB-fold"/>
</dbReference>
<keyword evidence="1" id="KW-0540">Nuclease</keyword>
<comment type="caution">
    <text evidence="6">The sequence shown here is derived from an EMBL/GenBank/DDBJ whole genome shotgun (WGS) entry which is preliminary data.</text>
</comment>
<evidence type="ECO:0000256" key="3">
    <source>
        <dbReference type="ARBA" id="ARBA00022801"/>
    </source>
</evidence>
<dbReference type="RefSeq" id="WP_260044024.1">
    <property type="nucleotide sequence ID" value="NZ_JANZXA010000002.1"/>
</dbReference>
<reference evidence="6" key="1">
    <citation type="submission" date="2022-09" db="EMBL/GenBank/DDBJ databases">
        <title>Novosphingobium sp. Nov., a polycyclic aromatic hydrocarbon-degrading bacterium isolated form mangrove sediments in HongKong.</title>
        <authorList>
            <person name="Hu Z."/>
        </authorList>
    </citation>
    <scope>NUCLEOTIDE SEQUENCE</scope>
    <source>
        <strain evidence="6">HK4-1</strain>
    </source>
</reference>
<keyword evidence="7" id="KW-1185">Reference proteome</keyword>
<evidence type="ECO:0000313" key="6">
    <source>
        <dbReference type="EMBL" id="MCT2398650.1"/>
    </source>
</evidence>
<dbReference type="PROSITE" id="PS50830">
    <property type="entry name" value="TNASE_3"/>
    <property type="match status" value="1"/>
</dbReference>
<organism evidence="6 7">
    <name type="scientific">Novosphingobium mangrovi</name>
    <name type="common">ex Huang et al. 2023</name>
    <dbReference type="NCBI Taxonomy" id="2976432"/>
    <lineage>
        <taxon>Bacteria</taxon>
        <taxon>Pseudomonadati</taxon>
        <taxon>Pseudomonadota</taxon>
        <taxon>Alphaproteobacteria</taxon>
        <taxon>Sphingomonadales</taxon>
        <taxon>Sphingomonadaceae</taxon>
        <taxon>Novosphingobium</taxon>
    </lineage>
</organism>
<evidence type="ECO:0000256" key="1">
    <source>
        <dbReference type="ARBA" id="ARBA00022722"/>
    </source>
</evidence>
<dbReference type="SUPFAM" id="SSF50199">
    <property type="entry name" value="Staphylococcal nuclease"/>
    <property type="match status" value="1"/>
</dbReference>
<dbReference type="Pfam" id="PF00565">
    <property type="entry name" value="SNase"/>
    <property type="match status" value="1"/>
</dbReference>
<proteinExistence type="predicted"/>
<sequence length="206" mass="23587">MIIVPDDPGPAGPDGVLKAAVRKVFDGDGFLANVWHPYRQAWVERVPFRFAFIDAPEMEQPFGPESKEFLVGLIAGKELRLDPVGKESTGYLPIDPYRRVLCMAFLTEQMDVGTVKYYHEGKLGGGAVKRARPVSRNIELEMIVNGWAWVTEQYAFDREVEYFEAQDDARRDRRGLWAMDNPEPPWTFKRRQKRRSKAAEGQGRLI</sequence>
<dbReference type="Proteomes" id="UP001165583">
    <property type="component" value="Unassembled WGS sequence"/>
</dbReference>
<dbReference type="Gene3D" id="2.40.50.90">
    <property type="match status" value="1"/>
</dbReference>
<evidence type="ECO:0000256" key="4">
    <source>
        <dbReference type="SAM" id="MobiDB-lite"/>
    </source>
</evidence>
<feature type="region of interest" description="Disordered" evidence="4">
    <location>
        <begin position="184"/>
        <end position="206"/>
    </location>
</feature>
<dbReference type="PANTHER" id="PTHR12302:SF3">
    <property type="entry name" value="SERINE_THREONINE-PROTEIN KINASE 31"/>
    <property type="match status" value="1"/>
</dbReference>
<dbReference type="EMBL" id="JANZXA010000002">
    <property type="protein sequence ID" value="MCT2398650.1"/>
    <property type="molecule type" value="Genomic_DNA"/>
</dbReference>
<keyword evidence="3" id="KW-0378">Hydrolase</keyword>
<accession>A0ABT2I1H0</accession>
<evidence type="ECO:0000256" key="2">
    <source>
        <dbReference type="ARBA" id="ARBA00022759"/>
    </source>
</evidence>
<protein>
    <submittedName>
        <fullName evidence="6">Thermonuclease family protein</fullName>
    </submittedName>
</protein>
<keyword evidence="2" id="KW-0255">Endonuclease</keyword>
<evidence type="ECO:0000259" key="5">
    <source>
        <dbReference type="PROSITE" id="PS50830"/>
    </source>
</evidence>